<comment type="similarity">
    <text evidence="3">Belongs to the acyl-CoA oxidase family.</text>
</comment>
<comment type="cofactor">
    <cofactor evidence="1">
        <name>FAD</name>
        <dbReference type="ChEBI" id="CHEBI:57692"/>
    </cofactor>
</comment>
<keyword evidence="7" id="KW-0276">Fatty acid metabolism</keyword>
<evidence type="ECO:0000259" key="14">
    <source>
        <dbReference type="Pfam" id="PF22924"/>
    </source>
</evidence>
<dbReference type="GO" id="GO:0033540">
    <property type="term" value="P:fatty acid beta-oxidation using acyl-CoA oxidase"/>
    <property type="evidence" value="ECO:0007669"/>
    <property type="project" value="TreeGrafter"/>
</dbReference>
<dbReference type="EC" id="1.3.3.6" evidence="4"/>
<dbReference type="GO" id="GO:0071949">
    <property type="term" value="F:FAD binding"/>
    <property type="evidence" value="ECO:0007669"/>
    <property type="project" value="InterPro"/>
</dbReference>
<dbReference type="Pfam" id="PF02770">
    <property type="entry name" value="Acyl-CoA_dh_M"/>
    <property type="match status" value="1"/>
</dbReference>
<keyword evidence="6" id="KW-0274">FAD</keyword>
<dbReference type="FunFam" id="1.20.140.10:FF:000010">
    <property type="entry name" value="Acyl-coenzyme A oxidase"/>
    <property type="match status" value="1"/>
</dbReference>
<evidence type="ECO:0000313" key="15">
    <source>
        <dbReference type="EMBL" id="SUA43662.1"/>
    </source>
</evidence>
<dbReference type="InterPro" id="IPR055060">
    <property type="entry name" value="ACOX_C_alpha1"/>
</dbReference>
<dbReference type="PANTHER" id="PTHR10909:SF352">
    <property type="entry name" value="ACYL-COENZYME A OXIDASE-LIKE PROTEIN"/>
    <property type="match status" value="1"/>
</dbReference>
<keyword evidence="10" id="KW-0576">Peroxisome</keyword>
<dbReference type="GO" id="GO:0003997">
    <property type="term" value="F:acyl-CoA oxidase activity"/>
    <property type="evidence" value="ECO:0007669"/>
    <property type="project" value="UniProtKB-EC"/>
</dbReference>
<dbReference type="FunFam" id="1.20.140.10:FF:000007">
    <property type="entry name" value="Acyl-coenzyme A oxidase"/>
    <property type="match status" value="1"/>
</dbReference>
<feature type="compositionally biased region" description="Low complexity" evidence="11">
    <location>
        <begin position="24"/>
        <end position="42"/>
    </location>
</feature>
<evidence type="ECO:0000256" key="6">
    <source>
        <dbReference type="ARBA" id="ARBA00022827"/>
    </source>
</evidence>
<dbReference type="GO" id="GO:0055088">
    <property type="term" value="P:lipid homeostasis"/>
    <property type="evidence" value="ECO:0007669"/>
    <property type="project" value="TreeGrafter"/>
</dbReference>
<proteinExistence type="inferred from homology"/>
<comment type="subcellular location">
    <subcellularLocation>
        <location evidence="2">Peroxisome</location>
    </subcellularLocation>
</comment>
<protein>
    <recommendedName>
        <fullName evidence="4">acyl-CoA oxidase</fullName>
        <ecNumber evidence="4">1.3.3.6</ecNumber>
    </recommendedName>
</protein>
<keyword evidence="9" id="KW-0443">Lipid metabolism</keyword>
<evidence type="ECO:0000256" key="7">
    <source>
        <dbReference type="ARBA" id="ARBA00022832"/>
    </source>
</evidence>
<feature type="compositionally biased region" description="Low complexity" evidence="11">
    <location>
        <begin position="1"/>
        <end position="14"/>
    </location>
</feature>
<keyword evidence="8 15" id="KW-0560">Oxidoreductase</keyword>
<evidence type="ECO:0000256" key="3">
    <source>
        <dbReference type="ARBA" id="ARBA00006288"/>
    </source>
</evidence>
<reference evidence="15 16" key="1">
    <citation type="submission" date="2018-06" db="EMBL/GenBank/DDBJ databases">
        <authorList>
            <consortium name="Pathogen Informatics"/>
            <person name="Doyle S."/>
        </authorList>
    </citation>
    <scope>NUCLEOTIDE SEQUENCE [LARGE SCALE GENOMIC DNA]</scope>
    <source>
        <strain evidence="15 16">NCTC13184</strain>
    </source>
</reference>
<dbReference type="InterPro" id="IPR036250">
    <property type="entry name" value="AcylCo_DH-like_C"/>
</dbReference>
<dbReference type="GO" id="GO:0005504">
    <property type="term" value="F:fatty acid binding"/>
    <property type="evidence" value="ECO:0007669"/>
    <property type="project" value="TreeGrafter"/>
</dbReference>
<name>A0A378WRZ4_9NOCA</name>
<dbReference type="InterPro" id="IPR046373">
    <property type="entry name" value="Acyl-CoA_Oxase/DH_mid-dom_sf"/>
</dbReference>
<feature type="domain" description="Acyl-CoA oxidase C-alpha1" evidence="14">
    <location>
        <begin position="313"/>
        <end position="472"/>
    </location>
</feature>
<dbReference type="SUPFAM" id="SSF56645">
    <property type="entry name" value="Acyl-CoA dehydrogenase NM domain-like"/>
    <property type="match status" value="1"/>
</dbReference>
<dbReference type="InterPro" id="IPR006091">
    <property type="entry name" value="Acyl-CoA_Oxase/DH_mid-dom"/>
</dbReference>
<dbReference type="Pfam" id="PF22924">
    <property type="entry name" value="ACOX_C_alpha1"/>
    <property type="match status" value="1"/>
</dbReference>
<gene>
    <name evidence="15" type="ORF">NCTC13184_03031</name>
</gene>
<dbReference type="PIRSF" id="PIRSF000168">
    <property type="entry name" value="Acyl-CoA_oxidase"/>
    <property type="match status" value="1"/>
</dbReference>
<dbReference type="Gene3D" id="1.20.140.10">
    <property type="entry name" value="Butyryl-CoA Dehydrogenase, subunit A, domain 3"/>
    <property type="match status" value="2"/>
</dbReference>
<evidence type="ECO:0000259" key="13">
    <source>
        <dbReference type="Pfam" id="PF02770"/>
    </source>
</evidence>
<evidence type="ECO:0000259" key="12">
    <source>
        <dbReference type="Pfam" id="PF01756"/>
    </source>
</evidence>
<dbReference type="RefSeq" id="WP_084491683.1">
    <property type="nucleotide sequence ID" value="NZ_JAJFOE010000001.1"/>
</dbReference>
<feature type="domain" description="Acyl-CoA oxidase C-terminal" evidence="12">
    <location>
        <begin position="531"/>
        <end position="667"/>
    </location>
</feature>
<dbReference type="OrthoDB" id="1144545at2"/>
<dbReference type="Pfam" id="PF01756">
    <property type="entry name" value="ACOX"/>
    <property type="match status" value="1"/>
</dbReference>
<evidence type="ECO:0000256" key="9">
    <source>
        <dbReference type="ARBA" id="ARBA00023098"/>
    </source>
</evidence>
<dbReference type="Gene3D" id="2.40.110.10">
    <property type="entry name" value="Butyryl-CoA Dehydrogenase, subunit A, domain 2"/>
    <property type="match status" value="1"/>
</dbReference>
<feature type="domain" description="Acyl-CoA oxidase/dehydrogenase middle" evidence="13">
    <location>
        <begin position="168"/>
        <end position="277"/>
    </location>
</feature>
<accession>A0A378WRZ4</accession>
<dbReference type="Proteomes" id="UP000255082">
    <property type="component" value="Unassembled WGS sequence"/>
</dbReference>
<sequence length="678" mass="74080">MGTDTATGTEAADSARPDSAQPEAGTSSTGTSSTGASKNGKSTADHLRAALDGPWREVREQARRQLVDDRLFGDPYLDYRQARARVLDQMRLIAEFGYAEKGFSLEHGGTGDPGGAVTGLEMLAYTDLSLWVKAGVQWGLFGGAVENLGTDRHTDIVKRLLSLDLLGCFAMTESGHGSDVANLETTATYDPATGEFVVHSPTASSRKDYIGGAAEHARMAAVFAQLITGGESKGVHCFLVPIRDEQGNDLPGVTTSDCGLKGGLPGVDNGRIEFDHVRIPRENLLNRYADVEPDGTYRSDIENPSRRFFTTLGTLVRGRVSVGGAAAAGARVALSIALRYADKRRQFSDPDDGSETLLLDYRSHQRRLFPHVARAFALAFAQNDLVRRMHLVQTGQNLDPEAQRALEKRAAGLKVAQTRHATRAIQECRECCGGAGYLTENRLVTLKADTDVFTTFEGDNVVLTQLVAKELLTAYSDEVRDLDALGWVKFAATMARDVVRETSGVRQLIQRLRDRSDDGVDEGDLSRRSVQLQLFADREDYLTRTAAYRLRARAEETGPFEAFNNAQDHILAAGEAHIDRLVLEAFIEGIADIEDPDARALADTVCDLFVYSTIEQNQAWYIMHRFMSVDRAKSVRRGVNELVDRLRPESATLVEALGVPEAMLRAAMLDDASVHQGA</sequence>
<evidence type="ECO:0000256" key="2">
    <source>
        <dbReference type="ARBA" id="ARBA00004275"/>
    </source>
</evidence>
<keyword evidence="5" id="KW-0285">Flavoprotein</keyword>
<evidence type="ECO:0000256" key="10">
    <source>
        <dbReference type="ARBA" id="ARBA00023140"/>
    </source>
</evidence>
<dbReference type="PANTHER" id="PTHR10909">
    <property type="entry name" value="ELECTRON TRANSPORT OXIDOREDUCTASE"/>
    <property type="match status" value="1"/>
</dbReference>
<dbReference type="FunFam" id="2.40.110.10:FF:000005">
    <property type="entry name" value="Acyl-coenzyme A oxidase"/>
    <property type="match status" value="1"/>
</dbReference>
<evidence type="ECO:0000256" key="8">
    <source>
        <dbReference type="ARBA" id="ARBA00023002"/>
    </source>
</evidence>
<evidence type="ECO:0000256" key="4">
    <source>
        <dbReference type="ARBA" id="ARBA00012870"/>
    </source>
</evidence>
<feature type="region of interest" description="Disordered" evidence="11">
    <location>
        <begin position="1"/>
        <end position="45"/>
    </location>
</feature>
<evidence type="ECO:0000313" key="16">
    <source>
        <dbReference type="Proteomes" id="UP000255082"/>
    </source>
</evidence>
<dbReference type="InterPro" id="IPR012258">
    <property type="entry name" value="Acyl-CoA_oxidase"/>
</dbReference>
<dbReference type="InterPro" id="IPR002655">
    <property type="entry name" value="Acyl-CoA_oxidase_C"/>
</dbReference>
<organism evidence="15 16">
    <name type="scientific">Nocardia africana</name>
    <dbReference type="NCBI Taxonomy" id="134964"/>
    <lineage>
        <taxon>Bacteria</taxon>
        <taxon>Bacillati</taxon>
        <taxon>Actinomycetota</taxon>
        <taxon>Actinomycetes</taxon>
        <taxon>Mycobacteriales</taxon>
        <taxon>Nocardiaceae</taxon>
        <taxon>Nocardia</taxon>
    </lineage>
</organism>
<dbReference type="InterPro" id="IPR009100">
    <property type="entry name" value="AcylCoA_DH/oxidase_NM_dom_sf"/>
</dbReference>
<dbReference type="AlphaFoldDB" id="A0A378WRZ4"/>
<dbReference type="SUPFAM" id="SSF47203">
    <property type="entry name" value="Acyl-CoA dehydrogenase C-terminal domain-like"/>
    <property type="match status" value="2"/>
</dbReference>
<evidence type="ECO:0000256" key="5">
    <source>
        <dbReference type="ARBA" id="ARBA00022630"/>
    </source>
</evidence>
<evidence type="ECO:0000256" key="1">
    <source>
        <dbReference type="ARBA" id="ARBA00001974"/>
    </source>
</evidence>
<dbReference type="EMBL" id="UGRU01000001">
    <property type="protein sequence ID" value="SUA43662.1"/>
    <property type="molecule type" value="Genomic_DNA"/>
</dbReference>
<evidence type="ECO:0000256" key="11">
    <source>
        <dbReference type="SAM" id="MobiDB-lite"/>
    </source>
</evidence>